<dbReference type="RefSeq" id="WP_012036715.1">
    <property type="nucleotide sequence ID" value="NC_009464.1"/>
</dbReference>
<proteinExistence type="predicted"/>
<evidence type="ECO:0000313" key="3">
    <source>
        <dbReference type="EMBL" id="CAJ35785.1"/>
    </source>
</evidence>
<evidence type="ECO:0000256" key="1">
    <source>
        <dbReference type="SAM" id="MobiDB-lite"/>
    </source>
</evidence>
<gene>
    <name evidence="3" type="ORF">RCIX327</name>
</gene>
<dbReference type="OrthoDB" id="124691at2157"/>
<keyword evidence="2" id="KW-0812">Transmembrane</keyword>
<dbReference type="Proteomes" id="UP000000663">
    <property type="component" value="Chromosome"/>
</dbReference>
<sequence length="1057" mass="117009">MKQWIDDDRARVPFVAIGVLMLLISSVVTVFLLSTEARIASAGTAEDAERDLSPALTLALSDIGSALNYAGMYAESEVGMTPVINASPGSRPGESPEKINEDRIRSLTYRQLAAYLESNYRGNFQYGDYSVTARIDGDQSSIQIIPCNMTLTRNLDHPVLPCQRDYTAYYILTVPVRLTVSKKDSDFTYTETKIVRALITSRYPLLQGMTEEYAERLNDTAMFADLTAASYAYTWARGYSQYFLGMPLNIVDNGDMALMANGANLLEQGYTFNSVDPLSLASLVYYCSGAEAHPSSVTNYSVLNTSKKDLPGNASSAPPRQYNFTIDDIVDRAYHNVTFGGYAESCYSGAYRVYMFLDATRERDYYTAEGNRTGIVEEPAIIRQVEPFCKGYQVPLTRTFRVYGHDANSIPYADRVTVNYVLSRYSSIEFYGAGKYMDSAERLDDPLLQPAFNDIQDPCTPLQYQKDLSFGRKAFTDNNLKDLIRQYEGSFDGPEGRFEENLLAAMRRRGDVNTLLPYGYTNPGYSFICGPGNNRPVWMEIEADYELKDLCQNLRQDIHVTLDPEEYGGSPAAMSSAAYAEMLRQFEEKYPSYLDQPAYATEIAGMNGSKQLLYRSCGSKAIFYVRRALLEDVRAQLDRAAGLSGDQINRTLDSSLSGTGLNSSDITTGAAQSRNYLDNNFYIQFGLPMTLNSSPEAAGGYPWKESVTLAIDQSPHYLYTDRYTDPETGYTTRPLKLRNICLFSLPAGFLDTEELSEAMAGPLLDCVDAMANSAIETGNETLVAETGALIDQISAGTKVELKKQIAQKINADPEAGDSISQADIDRAVDDAYARRGNNTTLIVEDLKNGQIGREVADDLIDASAEVVKKKAQEKADGYADEYTDYVSRRIREQVQNAEREAIRAVVDSVKGQVKGVINDFTQAAAEKVVQAGTEAAIGQAMSKIPSGIPLLPPYGWWATMNVWYIEVQGDIPYLTVYDADNEAVPNPIFGHEAPCYTRRWQTVTGPDGTLLGRNEPIRFCVKTSTFILVPPGPQGVGDKSGEWDEKSEGFEEAPTWP</sequence>
<dbReference type="STRING" id="351160.RCIX327"/>
<dbReference type="PATRIC" id="fig|351160.9.peg.2452"/>
<reference evidence="3 4" key="1">
    <citation type="journal article" date="2006" name="Science">
        <title>Genome of rice cluster I archaea -- the key methane producers in the rice rhizosphere.</title>
        <authorList>
            <person name="Erkel C."/>
            <person name="Kube M."/>
            <person name="Reinhardt R."/>
            <person name="Liesack W."/>
        </authorList>
    </citation>
    <scope>NUCLEOTIDE SEQUENCE [LARGE SCALE GENOMIC DNA]</scope>
    <source>
        <strain evidence="4">DSM 22066 / NBRC 105507 / MRE50</strain>
    </source>
</reference>
<protein>
    <submittedName>
        <fullName evidence="3">Uncharacterized protein</fullName>
    </submittedName>
</protein>
<dbReference type="Pfam" id="PF23957">
    <property type="entry name" value="DUF7286"/>
    <property type="match status" value="2"/>
</dbReference>
<dbReference type="AlphaFoldDB" id="Q0W758"/>
<evidence type="ECO:0000313" key="4">
    <source>
        <dbReference type="Proteomes" id="UP000000663"/>
    </source>
</evidence>
<organism evidence="3 4">
    <name type="scientific">Methanocella arvoryzae (strain DSM 22066 / NBRC 105507 / MRE50)</name>
    <dbReference type="NCBI Taxonomy" id="351160"/>
    <lineage>
        <taxon>Archaea</taxon>
        <taxon>Methanobacteriati</taxon>
        <taxon>Methanobacteriota</taxon>
        <taxon>Stenosarchaea group</taxon>
        <taxon>Methanomicrobia</taxon>
        <taxon>Methanocellales</taxon>
        <taxon>Methanocellaceae</taxon>
        <taxon>Methanocella</taxon>
    </lineage>
</organism>
<keyword evidence="4" id="KW-1185">Reference proteome</keyword>
<accession>Q0W758</accession>
<name>Q0W758_METAR</name>
<dbReference type="KEGG" id="rci:RCIX327"/>
<dbReference type="EMBL" id="AM114193">
    <property type="protein sequence ID" value="CAJ35785.1"/>
    <property type="molecule type" value="Genomic_DNA"/>
</dbReference>
<dbReference type="GeneID" id="5145331"/>
<dbReference type="eggNOG" id="arCOG02945">
    <property type="taxonomic scope" value="Archaea"/>
</dbReference>
<feature type="transmembrane region" description="Helical" evidence="2">
    <location>
        <begin position="12"/>
        <end position="33"/>
    </location>
</feature>
<keyword evidence="2" id="KW-1133">Transmembrane helix</keyword>
<feature type="region of interest" description="Disordered" evidence="1">
    <location>
        <begin position="1031"/>
        <end position="1057"/>
    </location>
</feature>
<keyword evidence="2" id="KW-0472">Membrane</keyword>
<evidence type="ECO:0000256" key="2">
    <source>
        <dbReference type="SAM" id="Phobius"/>
    </source>
</evidence>
<feature type="compositionally biased region" description="Basic and acidic residues" evidence="1">
    <location>
        <begin position="1039"/>
        <end position="1049"/>
    </location>
</feature>
<dbReference type="InterPro" id="IPR055710">
    <property type="entry name" value="DUF7286"/>
</dbReference>